<name>A0A8J2VZ84_9CRUS</name>
<dbReference type="AlphaFoldDB" id="A0A8J2VZ84"/>
<evidence type="ECO:0000313" key="14">
    <source>
        <dbReference type="Proteomes" id="UP000789390"/>
    </source>
</evidence>
<dbReference type="CDD" id="cd11308">
    <property type="entry name" value="Peptidase_M14NE-CP-C_like"/>
    <property type="match status" value="1"/>
</dbReference>
<dbReference type="OrthoDB" id="10249045at2759"/>
<evidence type="ECO:0000313" key="13">
    <source>
        <dbReference type="EMBL" id="CAH0099408.1"/>
    </source>
</evidence>
<evidence type="ECO:0000256" key="6">
    <source>
        <dbReference type="ARBA" id="ARBA00022801"/>
    </source>
</evidence>
<keyword evidence="6" id="KW-0378">Hydrolase</keyword>
<protein>
    <recommendedName>
        <fullName evidence="12">Peptidase M14 domain-containing protein</fullName>
    </recommendedName>
</protein>
<evidence type="ECO:0000256" key="4">
    <source>
        <dbReference type="ARBA" id="ARBA00022670"/>
    </source>
</evidence>
<feature type="compositionally biased region" description="Acidic residues" evidence="10">
    <location>
        <begin position="557"/>
        <end position="570"/>
    </location>
</feature>
<dbReference type="PANTHER" id="PTHR11532">
    <property type="entry name" value="PROTEASE M14 CARBOXYPEPTIDASE"/>
    <property type="match status" value="1"/>
</dbReference>
<comment type="similarity">
    <text evidence="2 9">Belongs to the peptidase M14 family.</text>
</comment>
<feature type="region of interest" description="Disordered" evidence="10">
    <location>
        <begin position="529"/>
        <end position="595"/>
    </location>
</feature>
<accession>A0A8J2VZ84</accession>
<dbReference type="Proteomes" id="UP000789390">
    <property type="component" value="Unassembled WGS sequence"/>
</dbReference>
<evidence type="ECO:0000256" key="7">
    <source>
        <dbReference type="ARBA" id="ARBA00022833"/>
    </source>
</evidence>
<comment type="cofactor">
    <cofactor evidence="1">
        <name>Zn(2+)</name>
        <dbReference type="ChEBI" id="CHEBI:29105"/>
    </cofactor>
</comment>
<dbReference type="Gene3D" id="2.60.40.1120">
    <property type="entry name" value="Carboxypeptidase-like, regulatory domain"/>
    <property type="match status" value="1"/>
</dbReference>
<dbReference type="GO" id="GO:0004181">
    <property type="term" value="F:metallocarboxypeptidase activity"/>
    <property type="evidence" value="ECO:0007669"/>
    <property type="project" value="InterPro"/>
</dbReference>
<reference evidence="13" key="1">
    <citation type="submission" date="2021-11" db="EMBL/GenBank/DDBJ databases">
        <authorList>
            <person name="Schell T."/>
        </authorList>
    </citation>
    <scope>NUCLEOTIDE SEQUENCE</scope>
    <source>
        <strain evidence="13">M5</strain>
    </source>
</reference>
<dbReference type="FunFam" id="3.40.630.10:FF:000020">
    <property type="entry name" value="Carboxypeptidase D"/>
    <property type="match status" value="1"/>
</dbReference>
<feature type="compositionally biased region" description="Polar residues" evidence="10">
    <location>
        <begin position="493"/>
        <end position="509"/>
    </location>
</feature>
<dbReference type="GO" id="GO:0006518">
    <property type="term" value="P:peptide metabolic process"/>
    <property type="evidence" value="ECO:0007669"/>
    <property type="project" value="TreeGrafter"/>
</dbReference>
<dbReference type="SUPFAM" id="SSF53187">
    <property type="entry name" value="Zn-dependent exopeptidases"/>
    <property type="match status" value="1"/>
</dbReference>
<keyword evidence="14" id="KW-1185">Reference proteome</keyword>
<evidence type="ECO:0000256" key="2">
    <source>
        <dbReference type="ARBA" id="ARBA00005988"/>
    </source>
</evidence>
<feature type="compositionally biased region" description="Polar residues" evidence="10">
    <location>
        <begin position="529"/>
        <end position="556"/>
    </location>
</feature>
<keyword evidence="4" id="KW-0645">Protease</keyword>
<feature type="active site" description="Proton donor/acceptor" evidence="9">
    <location>
        <position position="340"/>
    </location>
</feature>
<dbReference type="PANTHER" id="PTHR11532:SF84">
    <property type="entry name" value="CARBOXYPEPTIDASE M"/>
    <property type="match status" value="1"/>
</dbReference>
<evidence type="ECO:0000256" key="11">
    <source>
        <dbReference type="SAM" id="SignalP"/>
    </source>
</evidence>
<dbReference type="InterPro" id="IPR050753">
    <property type="entry name" value="Peptidase_M14_domain"/>
</dbReference>
<evidence type="ECO:0000256" key="1">
    <source>
        <dbReference type="ARBA" id="ARBA00001947"/>
    </source>
</evidence>
<keyword evidence="8" id="KW-0325">Glycoprotein</keyword>
<keyword evidence="3" id="KW-0121">Carboxypeptidase</keyword>
<evidence type="ECO:0000256" key="8">
    <source>
        <dbReference type="ARBA" id="ARBA00023180"/>
    </source>
</evidence>
<dbReference type="PROSITE" id="PS00132">
    <property type="entry name" value="CARBOXYPEPT_ZN_1"/>
    <property type="match status" value="1"/>
</dbReference>
<feature type="signal peptide" evidence="11">
    <location>
        <begin position="1"/>
        <end position="35"/>
    </location>
</feature>
<keyword evidence="7" id="KW-0862">Zinc</keyword>
<evidence type="ECO:0000256" key="10">
    <source>
        <dbReference type="SAM" id="MobiDB-lite"/>
    </source>
</evidence>
<dbReference type="PRINTS" id="PR00765">
    <property type="entry name" value="CRBOXYPTASEA"/>
</dbReference>
<feature type="chain" id="PRO_5035159172" description="Peptidase M14 domain-containing protein" evidence="11">
    <location>
        <begin position="36"/>
        <end position="619"/>
    </location>
</feature>
<dbReference type="PROSITE" id="PS52035">
    <property type="entry name" value="PEPTIDASE_M14"/>
    <property type="match status" value="1"/>
</dbReference>
<evidence type="ECO:0000259" key="12">
    <source>
        <dbReference type="PROSITE" id="PS52035"/>
    </source>
</evidence>
<dbReference type="Pfam" id="PF13620">
    <property type="entry name" value="CarboxypepD_reg"/>
    <property type="match status" value="1"/>
</dbReference>
<dbReference type="GO" id="GO:0005615">
    <property type="term" value="C:extracellular space"/>
    <property type="evidence" value="ECO:0007669"/>
    <property type="project" value="TreeGrafter"/>
</dbReference>
<proteinExistence type="inferred from homology"/>
<dbReference type="InterPro" id="IPR000834">
    <property type="entry name" value="Peptidase_M14"/>
</dbReference>
<dbReference type="InterPro" id="IPR057246">
    <property type="entry name" value="CARBOXYPEPT_ZN_1"/>
</dbReference>
<gene>
    <name evidence="13" type="ORF">DGAL_LOCUS1542</name>
</gene>
<dbReference type="Gene3D" id="3.40.630.10">
    <property type="entry name" value="Zn peptidases"/>
    <property type="match status" value="1"/>
</dbReference>
<evidence type="ECO:0000256" key="5">
    <source>
        <dbReference type="ARBA" id="ARBA00022723"/>
    </source>
</evidence>
<dbReference type="GO" id="GO:0016485">
    <property type="term" value="P:protein processing"/>
    <property type="evidence" value="ECO:0007669"/>
    <property type="project" value="TreeGrafter"/>
</dbReference>
<sequence>MFFKQFTSTSIGLSSRMTLILALTLLLAIGHETASVSPILTDEESSFTSSEYYSSVETEMNITPPPPAVALDFVYHNYTALTDFLKNVSFYYPGLTHLYSIGQSVLKRELWVLAVSSTPDRHVAGKPEMKYVGNIHGNEPVSKEILLHLILHLVSRYGHDPVITLLLDHSRIHFLVSMNPDGFEKSSEGTCSNDKGRQNQKDFDLNRNFPDHFQHNHFQLQPETKAVIQWMKNVPFVLSAGLHGGALVASYPLQRHNELLFTALHMHDREENPTPDDDVFRHLATVYAKNHATMWMGKPCKPKSESFVGGIVNGAKWYTFVGGMQDYNYVFHGTMEITLEVSCCKHPMASTLRQHWQDNRNALILYMYEALRGVKGFVMDEESGLPVRGAQMHIKGRQREFNTTIDGEYWRILLNGSYILQVSAEGYEPYEEPFEVMGDEATVLNVTLRRLAVSLSSTSSSPTLVPLGTVEDALITGSTTVSIPTDDDFSGDGNHNTQHPNGVNPNNSITTITSVTMATLILEAATSNNETTSNDLPSTNPSNAAAVTGSTSNIGSNEEDDDEDDGDEDNAPTNNNPDGLEPRAGAVTSVASSGGGGGGITMRLCLAIAACTFIMKPFD</sequence>
<evidence type="ECO:0000256" key="3">
    <source>
        <dbReference type="ARBA" id="ARBA00022645"/>
    </source>
</evidence>
<dbReference type="CDD" id="cd03858">
    <property type="entry name" value="M14_CP_N-E_like"/>
    <property type="match status" value="1"/>
</dbReference>
<dbReference type="SUPFAM" id="SSF49464">
    <property type="entry name" value="Carboxypeptidase regulatory domain-like"/>
    <property type="match status" value="1"/>
</dbReference>
<feature type="domain" description="Peptidase M14" evidence="12">
    <location>
        <begin position="74"/>
        <end position="370"/>
    </location>
</feature>
<dbReference type="SMART" id="SM00631">
    <property type="entry name" value="Zn_pept"/>
    <property type="match status" value="1"/>
</dbReference>
<dbReference type="GO" id="GO:0008270">
    <property type="term" value="F:zinc ion binding"/>
    <property type="evidence" value="ECO:0007669"/>
    <property type="project" value="InterPro"/>
</dbReference>
<keyword evidence="11" id="KW-0732">Signal</keyword>
<dbReference type="InterPro" id="IPR008969">
    <property type="entry name" value="CarboxyPept-like_regulatory"/>
</dbReference>
<organism evidence="13 14">
    <name type="scientific">Daphnia galeata</name>
    <dbReference type="NCBI Taxonomy" id="27404"/>
    <lineage>
        <taxon>Eukaryota</taxon>
        <taxon>Metazoa</taxon>
        <taxon>Ecdysozoa</taxon>
        <taxon>Arthropoda</taxon>
        <taxon>Crustacea</taxon>
        <taxon>Branchiopoda</taxon>
        <taxon>Diplostraca</taxon>
        <taxon>Cladocera</taxon>
        <taxon>Anomopoda</taxon>
        <taxon>Daphniidae</taxon>
        <taxon>Daphnia</taxon>
    </lineage>
</organism>
<evidence type="ECO:0000256" key="9">
    <source>
        <dbReference type="PROSITE-ProRule" id="PRU01379"/>
    </source>
</evidence>
<dbReference type="EMBL" id="CAKKLH010000018">
    <property type="protein sequence ID" value="CAH0099408.1"/>
    <property type="molecule type" value="Genomic_DNA"/>
</dbReference>
<keyword evidence="5" id="KW-0479">Metal-binding</keyword>
<feature type="region of interest" description="Disordered" evidence="10">
    <location>
        <begin position="484"/>
        <end position="509"/>
    </location>
</feature>
<dbReference type="Pfam" id="PF00246">
    <property type="entry name" value="Peptidase_M14"/>
    <property type="match status" value="1"/>
</dbReference>
<comment type="caution">
    <text evidence="13">The sequence shown here is derived from an EMBL/GenBank/DDBJ whole genome shotgun (WGS) entry which is preliminary data.</text>
</comment>